<evidence type="ECO:0000256" key="1">
    <source>
        <dbReference type="SAM" id="Coils"/>
    </source>
</evidence>
<organism evidence="3 4">
    <name type="scientific">Acidocella aquatica</name>
    <dbReference type="NCBI Taxonomy" id="1922313"/>
    <lineage>
        <taxon>Bacteria</taxon>
        <taxon>Pseudomonadati</taxon>
        <taxon>Pseudomonadota</taxon>
        <taxon>Alphaproteobacteria</taxon>
        <taxon>Acetobacterales</taxon>
        <taxon>Acidocellaceae</taxon>
        <taxon>Acidocella</taxon>
    </lineage>
</organism>
<protein>
    <submittedName>
        <fullName evidence="3">Uncharacterized protein</fullName>
    </submittedName>
</protein>
<comment type="caution">
    <text evidence="3">The sequence shown here is derived from an EMBL/GenBank/DDBJ whole genome shotgun (WGS) entry which is preliminary data.</text>
</comment>
<dbReference type="EMBL" id="BSOS01000067">
    <property type="protein sequence ID" value="GLR67573.1"/>
    <property type="molecule type" value="Genomic_DNA"/>
</dbReference>
<name>A0ABQ6A8E5_9PROT</name>
<reference evidence="4" key="1">
    <citation type="journal article" date="2019" name="Int. J. Syst. Evol. Microbiol.">
        <title>The Global Catalogue of Microorganisms (GCM) 10K type strain sequencing project: providing services to taxonomists for standard genome sequencing and annotation.</title>
        <authorList>
            <consortium name="The Broad Institute Genomics Platform"/>
            <consortium name="The Broad Institute Genome Sequencing Center for Infectious Disease"/>
            <person name="Wu L."/>
            <person name="Ma J."/>
        </authorList>
    </citation>
    <scope>NUCLEOTIDE SEQUENCE [LARGE SCALE GENOMIC DNA]</scope>
    <source>
        <strain evidence="4">NBRC 112502</strain>
    </source>
</reference>
<proteinExistence type="predicted"/>
<dbReference type="RefSeq" id="WP_284258313.1">
    <property type="nucleotide sequence ID" value="NZ_BSOS01000067.1"/>
</dbReference>
<sequence length="129" mass="14248">MTDEMNNAQEWQARAESAEAALSRVQAEVDARLIRAELKAEALRAGMVDLDGLKLLDTEDLRLTEAGDVADAPALLARLKRAKPWLFGVAMSSSSAANPPRPEPPRTRHANDLSHEEWLAARAVLLRRR</sequence>
<evidence type="ECO:0000313" key="4">
    <source>
        <dbReference type="Proteomes" id="UP001156641"/>
    </source>
</evidence>
<evidence type="ECO:0000313" key="3">
    <source>
        <dbReference type="EMBL" id="GLR67573.1"/>
    </source>
</evidence>
<feature type="region of interest" description="Disordered" evidence="2">
    <location>
        <begin position="92"/>
        <end position="113"/>
    </location>
</feature>
<accession>A0ABQ6A8E5</accession>
<keyword evidence="1" id="KW-0175">Coiled coil</keyword>
<gene>
    <name evidence="3" type="ORF">GCM10010909_22540</name>
</gene>
<feature type="coiled-coil region" evidence="1">
    <location>
        <begin position="1"/>
        <end position="28"/>
    </location>
</feature>
<feature type="compositionally biased region" description="Basic and acidic residues" evidence="2">
    <location>
        <begin position="103"/>
        <end position="113"/>
    </location>
</feature>
<evidence type="ECO:0000256" key="2">
    <source>
        <dbReference type="SAM" id="MobiDB-lite"/>
    </source>
</evidence>
<keyword evidence="4" id="KW-1185">Reference proteome</keyword>
<dbReference type="Proteomes" id="UP001156641">
    <property type="component" value="Unassembled WGS sequence"/>
</dbReference>